<feature type="chain" id="PRO_5043797507" evidence="2">
    <location>
        <begin position="31"/>
        <end position="115"/>
    </location>
</feature>
<evidence type="ECO:0000313" key="3">
    <source>
        <dbReference type="EMBL" id="GFO39869.1"/>
    </source>
</evidence>
<organism evidence="3 4">
    <name type="scientific">Plakobranchus ocellatus</name>
    <dbReference type="NCBI Taxonomy" id="259542"/>
    <lineage>
        <taxon>Eukaryota</taxon>
        <taxon>Metazoa</taxon>
        <taxon>Spiralia</taxon>
        <taxon>Lophotrochozoa</taxon>
        <taxon>Mollusca</taxon>
        <taxon>Gastropoda</taxon>
        <taxon>Heterobranchia</taxon>
        <taxon>Euthyneura</taxon>
        <taxon>Panpulmonata</taxon>
        <taxon>Sacoglossa</taxon>
        <taxon>Placobranchoidea</taxon>
        <taxon>Plakobranchidae</taxon>
        <taxon>Plakobranchus</taxon>
    </lineage>
</organism>
<dbReference type="Proteomes" id="UP000735302">
    <property type="component" value="Unassembled WGS sequence"/>
</dbReference>
<keyword evidence="1" id="KW-0472">Membrane</keyword>
<name>A0AAV4D6V7_9GAST</name>
<gene>
    <name evidence="3" type="ORF">PoB_006637400</name>
</gene>
<dbReference type="EMBL" id="BLXT01007525">
    <property type="protein sequence ID" value="GFO39869.1"/>
    <property type="molecule type" value="Genomic_DNA"/>
</dbReference>
<evidence type="ECO:0000256" key="1">
    <source>
        <dbReference type="SAM" id="Phobius"/>
    </source>
</evidence>
<feature type="transmembrane region" description="Helical" evidence="1">
    <location>
        <begin position="56"/>
        <end position="75"/>
    </location>
</feature>
<comment type="caution">
    <text evidence="3">The sequence shown here is derived from an EMBL/GenBank/DDBJ whole genome shotgun (WGS) entry which is preliminary data.</text>
</comment>
<accession>A0AAV4D6V7</accession>
<evidence type="ECO:0000313" key="4">
    <source>
        <dbReference type="Proteomes" id="UP000735302"/>
    </source>
</evidence>
<proteinExistence type="predicted"/>
<feature type="transmembrane region" description="Helical" evidence="1">
    <location>
        <begin position="82"/>
        <end position="99"/>
    </location>
</feature>
<feature type="signal peptide" evidence="2">
    <location>
        <begin position="1"/>
        <end position="30"/>
    </location>
</feature>
<protein>
    <submittedName>
        <fullName evidence="3">Uncharacterized protein</fullName>
    </submittedName>
</protein>
<sequence length="115" mass="12566">MLCSAWPCHVVLCQALSCCALFGPVMLCSARPCHVVLCLALSCCALPGPSCCAQLGLVMLCSARSCHVVLCLSFFMVRENALIILYPFFFVLMLFLWYLKVSISSYSSSHVTNGM</sequence>
<keyword evidence="4" id="KW-1185">Reference proteome</keyword>
<dbReference type="AlphaFoldDB" id="A0AAV4D6V7"/>
<keyword evidence="2" id="KW-0732">Signal</keyword>
<keyword evidence="1" id="KW-1133">Transmembrane helix</keyword>
<evidence type="ECO:0000256" key="2">
    <source>
        <dbReference type="SAM" id="SignalP"/>
    </source>
</evidence>
<reference evidence="3 4" key="1">
    <citation type="journal article" date="2021" name="Elife">
        <title>Chloroplast acquisition without the gene transfer in kleptoplastic sea slugs, Plakobranchus ocellatus.</title>
        <authorList>
            <person name="Maeda T."/>
            <person name="Takahashi S."/>
            <person name="Yoshida T."/>
            <person name="Shimamura S."/>
            <person name="Takaki Y."/>
            <person name="Nagai Y."/>
            <person name="Toyoda A."/>
            <person name="Suzuki Y."/>
            <person name="Arimoto A."/>
            <person name="Ishii H."/>
            <person name="Satoh N."/>
            <person name="Nishiyama T."/>
            <person name="Hasebe M."/>
            <person name="Maruyama T."/>
            <person name="Minagawa J."/>
            <person name="Obokata J."/>
            <person name="Shigenobu S."/>
        </authorList>
    </citation>
    <scope>NUCLEOTIDE SEQUENCE [LARGE SCALE GENOMIC DNA]</scope>
</reference>
<keyword evidence="1" id="KW-0812">Transmembrane</keyword>